<dbReference type="AlphaFoldDB" id="A0A239Q2J4"/>
<organism evidence="1 2">
    <name type="scientific">Paracoccus seriniphilus</name>
    <dbReference type="NCBI Taxonomy" id="184748"/>
    <lineage>
        <taxon>Bacteria</taxon>
        <taxon>Pseudomonadati</taxon>
        <taxon>Pseudomonadota</taxon>
        <taxon>Alphaproteobacteria</taxon>
        <taxon>Rhodobacterales</taxon>
        <taxon>Paracoccaceae</taxon>
        <taxon>Paracoccus</taxon>
    </lineage>
</organism>
<name>A0A239Q2J4_9RHOB</name>
<accession>A0A239Q2J4</accession>
<keyword evidence="2" id="KW-1185">Reference proteome</keyword>
<proteinExistence type="predicted"/>
<evidence type="ECO:0000313" key="2">
    <source>
        <dbReference type="Proteomes" id="UP000198307"/>
    </source>
</evidence>
<evidence type="ECO:0000313" key="1">
    <source>
        <dbReference type="EMBL" id="SNT76715.1"/>
    </source>
</evidence>
<dbReference type="InterPro" id="IPR010064">
    <property type="entry name" value="HK97-gp10_tail"/>
</dbReference>
<dbReference type="NCBIfam" id="TIGR01725">
    <property type="entry name" value="phge_HK97_gp10"/>
    <property type="match status" value="1"/>
</dbReference>
<protein>
    <submittedName>
        <fullName evidence="1">Phage protein, HK97 gp10 family</fullName>
    </submittedName>
</protein>
<reference evidence="1 2" key="1">
    <citation type="submission" date="2017-07" db="EMBL/GenBank/DDBJ databases">
        <authorList>
            <person name="Sun Z.S."/>
            <person name="Albrecht U."/>
            <person name="Echele G."/>
            <person name="Lee C.C."/>
        </authorList>
    </citation>
    <scope>NUCLEOTIDE SEQUENCE [LARGE SCALE GENOMIC DNA]</scope>
    <source>
        <strain evidence="1 2">DSM 14827</strain>
    </source>
</reference>
<sequence length="158" mass="17459">MSVTIDVEGFAELEKALDNLSKSAGKAVLRRALKKAAQPTADLARSMAPVKTGKLAKSVIVGTRLDGRQARIHRRMFRDDKAAVEMFVGPSYLRGDGGRHGHLVEFGTSKMAARPFMRPAWDQDKNAMLERLSDELWAELEKSIRRAEKRAAKLAAKG</sequence>
<dbReference type="RefSeq" id="WP_089346010.1">
    <property type="nucleotide sequence ID" value="NZ_CP067129.1"/>
</dbReference>
<dbReference type="EMBL" id="FZQB01000025">
    <property type="protein sequence ID" value="SNT76715.1"/>
    <property type="molecule type" value="Genomic_DNA"/>
</dbReference>
<dbReference type="OrthoDB" id="7585428at2"/>
<gene>
    <name evidence="1" type="ORF">SAMN05444959_12522</name>
</gene>
<dbReference type="Pfam" id="PF04883">
    <property type="entry name" value="HK97-gp10_like"/>
    <property type="match status" value="1"/>
</dbReference>
<dbReference type="Proteomes" id="UP000198307">
    <property type="component" value="Unassembled WGS sequence"/>
</dbReference>